<dbReference type="Gene3D" id="3.90.190.10">
    <property type="entry name" value="Protein tyrosine phosphatase superfamily"/>
    <property type="match status" value="1"/>
</dbReference>
<organism evidence="9 10">
    <name type="scientific">Dictyostelium firmibasis</name>
    <dbReference type="NCBI Taxonomy" id="79012"/>
    <lineage>
        <taxon>Eukaryota</taxon>
        <taxon>Amoebozoa</taxon>
        <taxon>Evosea</taxon>
        <taxon>Eumycetozoa</taxon>
        <taxon>Dictyostelia</taxon>
        <taxon>Dictyosteliales</taxon>
        <taxon>Dictyosteliaceae</taxon>
        <taxon>Dictyostelium</taxon>
    </lineage>
</organism>
<evidence type="ECO:0000256" key="3">
    <source>
        <dbReference type="ARBA" id="ARBA00022801"/>
    </source>
</evidence>
<dbReference type="SUPFAM" id="SSF49562">
    <property type="entry name" value="C2 domain (Calcium/lipid-binding domain, CaLB)"/>
    <property type="match status" value="1"/>
</dbReference>
<keyword evidence="3" id="KW-0378">Hydrolase</keyword>
<dbReference type="InterPro" id="IPR035892">
    <property type="entry name" value="C2_domain_sf"/>
</dbReference>
<feature type="domain" description="Phosphatase tensin-type" evidence="7">
    <location>
        <begin position="44"/>
        <end position="217"/>
    </location>
</feature>
<dbReference type="PROSITE" id="PS51181">
    <property type="entry name" value="PPASE_TENSIN"/>
    <property type="match status" value="1"/>
</dbReference>
<evidence type="ECO:0000256" key="1">
    <source>
        <dbReference type="ARBA" id="ARBA00004316"/>
    </source>
</evidence>
<evidence type="ECO:0008006" key="11">
    <source>
        <dbReference type="Google" id="ProtNLM"/>
    </source>
</evidence>
<dbReference type="Proteomes" id="UP001344447">
    <property type="component" value="Unassembled WGS sequence"/>
</dbReference>
<dbReference type="PANTHER" id="PTHR12305:SF60">
    <property type="entry name" value="PHOSPHATIDYLINOSITOL 3,4,5-TRISPHOSPHATE 3-PHOSPHATASE TPTE2-RELATED"/>
    <property type="match status" value="1"/>
</dbReference>
<dbReference type="InterPro" id="IPR016130">
    <property type="entry name" value="Tyr_Pase_AS"/>
</dbReference>
<comment type="subcellular location">
    <subcellularLocation>
        <location evidence="1">Cell projection</location>
    </subcellularLocation>
</comment>
<feature type="region of interest" description="Disordered" evidence="5">
    <location>
        <begin position="396"/>
        <end position="480"/>
    </location>
</feature>
<feature type="compositionally biased region" description="Low complexity" evidence="5">
    <location>
        <begin position="396"/>
        <end position="413"/>
    </location>
</feature>
<dbReference type="SUPFAM" id="SSF52799">
    <property type="entry name" value="(Phosphotyrosine protein) phosphatases II"/>
    <property type="match status" value="1"/>
</dbReference>
<reference evidence="9 10" key="1">
    <citation type="submission" date="2023-11" db="EMBL/GenBank/DDBJ databases">
        <title>Dfirmibasis_genome.</title>
        <authorList>
            <person name="Edelbroek B."/>
            <person name="Kjellin J."/>
            <person name="Jerlstrom-Hultqvist J."/>
            <person name="Soderbom F."/>
        </authorList>
    </citation>
    <scope>NUCLEOTIDE SEQUENCE [LARGE SCALE GENOMIC DNA]</scope>
    <source>
        <strain evidence="9 10">TNS-C-14</strain>
    </source>
</reference>
<dbReference type="PROSITE" id="PS51182">
    <property type="entry name" value="C2_TENSIN"/>
    <property type="match status" value="1"/>
</dbReference>
<dbReference type="CDD" id="cd14497">
    <property type="entry name" value="PTP_PTEN-like"/>
    <property type="match status" value="1"/>
</dbReference>
<evidence type="ECO:0000256" key="5">
    <source>
        <dbReference type="SAM" id="MobiDB-lite"/>
    </source>
</evidence>
<dbReference type="InterPro" id="IPR003595">
    <property type="entry name" value="Tyr_Pase_cat"/>
</dbReference>
<evidence type="ECO:0000313" key="9">
    <source>
        <dbReference type="EMBL" id="KAK5577510.1"/>
    </source>
</evidence>
<dbReference type="PROSITE" id="PS00383">
    <property type="entry name" value="TYR_PHOSPHATASE_1"/>
    <property type="match status" value="1"/>
</dbReference>
<proteinExistence type="inferred from homology"/>
<comment type="caution">
    <text evidence="9">The sequence shown here is derived from an EMBL/GenBank/DDBJ whole genome shotgun (WGS) entry which is preliminary data.</text>
</comment>
<gene>
    <name evidence="9" type="ORF">RB653_002452</name>
</gene>
<evidence type="ECO:0000259" key="7">
    <source>
        <dbReference type="PROSITE" id="PS51181"/>
    </source>
</evidence>
<evidence type="ECO:0000313" key="10">
    <source>
        <dbReference type="Proteomes" id="UP001344447"/>
    </source>
</evidence>
<name>A0AAN7TYD7_9MYCE</name>
<evidence type="ECO:0000256" key="2">
    <source>
        <dbReference type="ARBA" id="ARBA00007881"/>
    </source>
</evidence>
<dbReference type="AlphaFoldDB" id="A0AAN7TYD7"/>
<accession>A0AAN7TYD7</accession>
<sequence length="480" mass="55528">MDFLKKLNQDLIKKSNELGVEINKQVNSTVLKIRTQVSENNTTNRFKDGEFDLDLSYITERIIAMSFPSEDTVINSTWVRNSRTDVKKMLDKYHHDHYLIINLTEKSYDTSFFSGRVHHIGCVDNHSPSLGLLLYAIQVIHKWLSEDPKNVVAIHCLAGLGRTGTLIVAYLLTSLYEGRKEEALQLFASQRTTSKVGVKVPSQLRYIDYVNQLVSSRRPVDVVQNPMKLRLNSIMIRPSPVVSGKSGQVWKPTIEIFNVMKPLEPHLLFSTKDLDGPFNKNQNDAFCKVQGDVVIIETQSLIVQGDILIKVYHGFSDILSKEVFNVIMDKPSLKLAFHTSFIDNHCLDLNRFNLDEKDNCVQSDKFSQDFSLRLLFSPYQEQSQPQQYQPANYQLPQQYQQQSQSQPQQQQYQPPQPHQPPQQQFQPPQQQQFQSPQQQQFQPQNQQPQPYQPQPQQYQPQPPQQQQSPNLQKQNNQYNM</sequence>
<dbReference type="Pfam" id="PF22785">
    <property type="entry name" value="Tc-R-P"/>
    <property type="match status" value="1"/>
</dbReference>
<dbReference type="GO" id="GO:0016314">
    <property type="term" value="F:phosphatidylinositol-3,4,5-trisphosphate 3-phosphatase activity"/>
    <property type="evidence" value="ECO:0007669"/>
    <property type="project" value="TreeGrafter"/>
</dbReference>
<feature type="domain" description="C2 tensin-type" evidence="8">
    <location>
        <begin position="226"/>
        <end position="379"/>
    </location>
</feature>
<dbReference type="InterPro" id="IPR029021">
    <property type="entry name" value="Prot-tyrosine_phosphatase-like"/>
</dbReference>
<dbReference type="SMART" id="SM00404">
    <property type="entry name" value="PTPc_motif"/>
    <property type="match status" value="1"/>
</dbReference>
<dbReference type="SMART" id="SM01326">
    <property type="entry name" value="PTEN_C2"/>
    <property type="match status" value="1"/>
</dbReference>
<dbReference type="InterPro" id="IPR051281">
    <property type="entry name" value="Dual-spec_lipid-protein_phosph"/>
</dbReference>
<dbReference type="InterPro" id="IPR029023">
    <property type="entry name" value="Tensin_phosphatase"/>
</dbReference>
<dbReference type="EMBL" id="JAVFKY010000004">
    <property type="protein sequence ID" value="KAK5577510.1"/>
    <property type="molecule type" value="Genomic_DNA"/>
</dbReference>
<evidence type="ECO:0000259" key="8">
    <source>
        <dbReference type="PROSITE" id="PS51182"/>
    </source>
</evidence>
<keyword evidence="4" id="KW-0966">Cell projection</keyword>
<dbReference type="Gene3D" id="2.60.40.1110">
    <property type="match status" value="1"/>
</dbReference>
<feature type="compositionally biased region" description="Low complexity" evidence="5">
    <location>
        <begin position="421"/>
        <end position="480"/>
    </location>
</feature>
<dbReference type="InterPro" id="IPR000387">
    <property type="entry name" value="Tyr_Pase_dom"/>
</dbReference>
<dbReference type="InterPro" id="IPR014020">
    <property type="entry name" value="Tensin_C2-dom"/>
</dbReference>
<dbReference type="PANTHER" id="PTHR12305">
    <property type="entry name" value="PHOSPHATASE WITH HOMOLOGY TO TENSIN"/>
    <property type="match status" value="1"/>
</dbReference>
<dbReference type="Pfam" id="PF10409">
    <property type="entry name" value="PTEN_C2"/>
    <property type="match status" value="1"/>
</dbReference>
<keyword evidence="10" id="KW-1185">Reference proteome</keyword>
<evidence type="ECO:0000259" key="6">
    <source>
        <dbReference type="PROSITE" id="PS50056"/>
    </source>
</evidence>
<feature type="domain" description="Tyrosine specific protein phosphatases" evidence="6">
    <location>
        <begin position="131"/>
        <end position="205"/>
    </location>
</feature>
<dbReference type="GO" id="GO:0042995">
    <property type="term" value="C:cell projection"/>
    <property type="evidence" value="ECO:0007669"/>
    <property type="project" value="UniProtKB-SubCell"/>
</dbReference>
<dbReference type="PROSITE" id="PS50056">
    <property type="entry name" value="TYR_PHOSPHATASE_2"/>
    <property type="match status" value="1"/>
</dbReference>
<evidence type="ECO:0000256" key="4">
    <source>
        <dbReference type="ARBA" id="ARBA00023273"/>
    </source>
</evidence>
<comment type="similarity">
    <text evidence="2">Belongs to the PTEN phosphatase protein family.</text>
</comment>
<protein>
    <recommendedName>
        <fullName evidence="11">Phosphatidylinositol-3,4,5-trisphosphate 3-phosphatase</fullName>
    </recommendedName>
</protein>
<dbReference type="GO" id="GO:0005829">
    <property type="term" value="C:cytosol"/>
    <property type="evidence" value="ECO:0007669"/>
    <property type="project" value="TreeGrafter"/>
</dbReference>